<dbReference type="Proteomes" id="UP001164390">
    <property type="component" value="Chromosome"/>
</dbReference>
<keyword evidence="3" id="KW-1185">Reference proteome</keyword>
<evidence type="ECO:0000313" key="3">
    <source>
        <dbReference type="Proteomes" id="UP001164390"/>
    </source>
</evidence>
<dbReference type="RefSeq" id="WP_271633761.1">
    <property type="nucleotide sequence ID" value="NZ_CP094970.1"/>
</dbReference>
<evidence type="ECO:0008006" key="4">
    <source>
        <dbReference type="Google" id="ProtNLM"/>
    </source>
</evidence>
<feature type="transmembrane region" description="Helical" evidence="1">
    <location>
        <begin position="51"/>
        <end position="68"/>
    </location>
</feature>
<organism evidence="2 3">
    <name type="scientific">Solicola gregarius</name>
    <dbReference type="NCBI Taxonomy" id="2908642"/>
    <lineage>
        <taxon>Bacteria</taxon>
        <taxon>Bacillati</taxon>
        <taxon>Actinomycetota</taxon>
        <taxon>Actinomycetes</taxon>
        <taxon>Propionibacteriales</taxon>
        <taxon>Nocardioidaceae</taxon>
        <taxon>Solicola</taxon>
    </lineage>
</organism>
<dbReference type="AlphaFoldDB" id="A0AA46THN1"/>
<feature type="transmembrane region" description="Helical" evidence="1">
    <location>
        <begin position="26"/>
        <end position="45"/>
    </location>
</feature>
<evidence type="ECO:0000313" key="2">
    <source>
        <dbReference type="EMBL" id="UYM04997.1"/>
    </source>
</evidence>
<proteinExistence type="predicted"/>
<accession>A0AA46THN1</accession>
<sequence>MFGTTHAFSRAGRATIRRAAGREWPIAGAVVPPAVAVAIGAMAGLSDASSAWLGLGVAVVGQTAWAAASALSTGAVRRMVALAMTVNLVLGLVLVALKVLLTH</sequence>
<protein>
    <recommendedName>
        <fullName evidence="4">Integral membrane protein</fullName>
    </recommendedName>
</protein>
<evidence type="ECO:0000256" key="1">
    <source>
        <dbReference type="SAM" id="Phobius"/>
    </source>
</evidence>
<keyword evidence="1" id="KW-0472">Membrane</keyword>
<keyword evidence="1" id="KW-0812">Transmembrane</keyword>
<name>A0AA46THN1_9ACTN</name>
<keyword evidence="1" id="KW-1133">Transmembrane helix</keyword>
<dbReference type="KEGG" id="sgrg:L0C25_21135"/>
<feature type="transmembrane region" description="Helical" evidence="1">
    <location>
        <begin position="80"/>
        <end position="101"/>
    </location>
</feature>
<gene>
    <name evidence="2" type="ORF">L0C25_21135</name>
</gene>
<dbReference type="EMBL" id="CP094970">
    <property type="protein sequence ID" value="UYM04997.1"/>
    <property type="molecule type" value="Genomic_DNA"/>
</dbReference>
<reference evidence="2" key="1">
    <citation type="submission" date="2022-01" db="EMBL/GenBank/DDBJ databases">
        <title>Nocardioidaceae gen. sp. A5X3R13.</title>
        <authorList>
            <person name="Lopez Marin M.A."/>
            <person name="Uhlik O."/>
        </authorList>
    </citation>
    <scope>NUCLEOTIDE SEQUENCE</scope>
    <source>
        <strain evidence="2">A5X3R13</strain>
    </source>
</reference>